<dbReference type="AlphaFoldDB" id="A0A5C7H964"/>
<evidence type="ECO:0000259" key="1">
    <source>
        <dbReference type="Pfam" id="PF22936"/>
    </source>
</evidence>
<name>A0A5C7H964_9ROSI</name>
<dbReference type="EMBL" id="VAHF01000010">
    <property type="protein sequence ID" value="TXG53494.1"/>
    <property type="molecule type" value="Genomic_DNA"/>
</dbReference>
<keyword evidence="3" id="KW-1185">Reference proteome</keyword>
<accession>A0A5C7H964</accession>
<reference evidence="3" key="1">
    <citation type="journal article" date="2019" name="Gigascience">
        <title>De novo genome assembly of the endangered Acer yangbiense, a plant species with extremely small populations endemic to Yunnan Province, China.</title>
        <authorList>
            <person name="Yang J."/>
            <person name="Wariss H.M."/>
            <person name="Tao L."/>
            <person name="Zhang R."/>
            <person name="Yun Q."/>
            <person name="Hollingsworth P."/>
            <person name="Dao Z."/>
            <person name="Luo G."/>
            <person name="Guo H."/>
            <person name="Ma Y."/>
            <person name="Sun W."/>
        </authorList>
    </citation>
    <scope>NUCLEOTIDE SEQUENCE [LARGE SCALE GENOMIC DNA]</scope>
    <source>
        <strain evidence="3">cv. Malutang</strain>
    </source>
</reference>
<dbReference type="OrthoDB" id="1742531at2759"/>
<evidence type="ECO:0000313" key="3">
    <source>
        <dbReference type="Proteomes" id="UP000323000"/>
    </source>
</evidence>
<gene>
    <name evidence="2" type="ORF">EZV62_022663</name>
</gene>
<proteinExistence type="predicted"/>
<evidence type="ECO:0000313" key="2">
    <source>
        <dbReference type="EMBL" id="TXG53494.1"/>
    </source>
</evidence>
<dbReference type="Proteomes" id="UP000323000">
    <property type="component" value="Chromosome 10"/>
</dbReference>
<comment type="caution">
    <text evidence="2">The sequence shown here is derived from an EMBL/GenBank/DDBJ whole genome shotgun (WGS) entry which is preliminary data.</text>
</comment>
<sequence length="116" mass="12951">MGNNMSCKVVGIDTVRIKMFDGIIRTLFDVRHVLDLKKNLISLGTIDSQGYKYSSECGVMRGNTFIGVIAVSSLSDPDSDITRLWHMSLGHMSGADMTIWSKQSLFDGQKTDRLEF</sequence>
<dbReference type="InterPro" id="IPR054722">
    <property type="entry name" value="PolX-like_BBD"/>
</dbReference>
<organism evidence="2 3">
    <name type="scientific">Acer yangbiense</name>
    <dbReference type="NCBI Taxonomy" id="1000413"/>
    <lineage>
        <taxon>Eukaryota</taxon>
        <taxon>Viridiplantae</taxon>
        <taxon>Streptophyta</taxon>
        <taxon>Embryophyta</taxon>
        <taxon>Tracheophyta</taxon>
        <taxon>Spermatophyta</taxon>
        <taxon>Magnoliopsida</taxon>
        <taxon>eudicotyledons</taxon>
        <taxon>Gunneridae</taxon>
        <taxon>Pentapetalae</taxon>
        <taxon>rosids</taxon>
        <taxon>malvids</taxon>
        <taxon>Sapindales</taxon>
        <taxon>Sapindaceae</taxon>
        <taxon>Hippocastanoideae</taxon>
        <taxon>Acereae</taxon>
        <taxon>Acer</taxon>
    </lineage>
</organism>
<dbReference type="Pfam" id="PF22936">
    <property type="entry name" value="Pol_BBD"/>
    <property type="match status" value="1"/>
</dbReference>
<protein>
    <recommendedName>
        <fullName evidence="1">Retrovirus-related Pol polyprotein from transposon TNT 1-94-like beta-barrel domain-containing protein</fullName>
    </recommendedName>
</protein>
<feature type="domain" description="Retrovirus-related Pol polyprotein from transposon TNT 1-94-like beta-barrel" evidence="1">
    <location>
        <begin position="1"/>
        <end position="51"/>
    </location>
</feature>